<feature type="non-terminal residue" evidence="2">
    <location>
        <position position="1"/>
    </location>
</feature>
<protein>
    <submittedName>
        <fullName evidence="2">Uncharacterized protein</fullName>
    </submittedName>
</protein>
<evidence type="ECO:0000313" key="3">
    <source>
        <dbReference type="Proteomes" id="UP001642464"/>
    </source>
</evidence>
<gene>
    <name evidence="2" type="ORF">SCF082_LOCUS4413</name>
</gene>
<evidence type="ECO:0000256" key="1">
    <source>
        <dbReference type="SAM" id="MobiDB-lite"/>
    </source>
</evidence>
<dbReference type="EMBL" id="CAXAMM010002270">
    <property type="protein sequence ID" value="CAK8995554.1"/>
    <property type="molecule type" value="Genomic_DNA"/>
</dbReference>
<sequence length="63" mass="6609">VVRVPLWKLPLWQPERGLADGESVLEGPGAATALRLGLPRDAPCEPPGCTEPIPGGAEPRQDA</sequence>
<proteinExistence type="predicted"/>
<feature type="region of interest" description="Disordered" evidence="1">
    <location>
        <begin position="44"/>
        <end position="63"/>
    </location>
</feature>
<evidence type="ECO:0000313" key="2">
    <source>
        <dbReference type="EMBL" id="CAK8995554.1"/>
    </source>
</evidence>
<reference evidence="2 3" key="1">
    <citation type="submission" date="2024-02" db="EMBL/GenBank/DDBJ databases">
        <authorList>
            <person name="Chen Y."/>
            <person name="Shah S."/>
            <person name="Dougan E. K."/>
            <person name="Thang M."/>
            <person name="Chan C."/>
        </authorList>
    </citation>
    <scope>NUCLEOTIDE SEQUENCE [LARGE SCALE GENOMIC DNA]</scope>
</reference>
<accession>A0ABP0I2A4</accession>
<name>A0ABP0I2A4_9DINO</name>
<dbReference type="Proteomes" id="UP001642464">
    <property type="component" value="Unassembled WGS sequence"/>
</dbReference>
<keyword evidence="3" id="KW-1185">Reference proteome</keyword>
<feature type="non-terminal residue" evidence="2">
    <location>
        <position position="63"/>
    </location>
</feature>
<organism evidence="2 3">
    <name type="scientific">Durusdinium trenchii</name>
    <dbReference type="NCBI Taxonomy" id="1381693"/>
    <lineage>
        <taxon>Eukaryota</taxon>
        <taxon>Sar</taxon>
        <taxon>Alveolata</taxon>
        <taxon>Dinophyceae</taxon>
        <taxon>Suessiales</taxon>
        <taxon>Symbiodiniaceae</taxon>
        <taxon>Durusdinium</taxon>
    </lineage>
</organism>
<comment type="caution">
    <text evidence="2">The sequence shown here is derived from an EMBL/GenBank/DDBJ whole genome shotgun (WGS) entry which is preliminary data.</text>
</comment>